<dbReference type="Gramene" id="Zm00001eb208850_T001">
    <property type="protein sequence ID" value="Zm00001eb208850_P001"/>
    <property type="gene ID" value="Zm00001eb208850"/>
</dbReference>
<organism evidence="1 2">
    <name type="scientific">Zea mays</name>
    <name type="common">Maize</name>
    <dbReference type="NCBI Taxonomy" id="4577"/>
    <lineage>
        <taxon>Eukaryota</taxon>
        <taxon>Viridiplantae</taxon>
        <taxon>Streptophyta</taxon>
        <taxon>Embryophyta</taxon>
        <taxon>Tracheophyta</taxon>
        <taxon>Spermatophyta</taxon>
        <taxon>Magnoliopsida</taxon>
        <taxon>Liliopsida</taxon>
        <taxon>Poales</taxon>
        <taxon>Poaceae</taxon>
        <taxon>PACMAD clade</taxon>
        <taxon>Panicoideae</taxon>
        <taxon>Andropogonodae</taxon>
        <taxon>Andropogoneae</taxon>
        <taxon>Tripsacinae</taxon>
        <taxon>Zea</taxon>
    </lineage>
</organism>
<keyword evidence="2" id="KW-1185">Reference proteome</keyword>
<accession>A0A804P510</accession>
<evidence type="ECO:0000313" key="2">
    <source>
        <dbReference type="Proteomes" id="UP000007305"/>
    </source>
</evidence>
<dbReference type="InParanoid" id="A0A804P510"/>
<dbReference type="Proteomes" id="UP000007305">
    <property type="component" value="Chromosome 4"/>
</dbReference>
<protein>
    <submittedName>
        <fullName evidence="1">Uncharacterized protein</fullName>
    </submittedName>
</protein>
<reference evidence="2" key="1">
    <citation type="journal article" date="2009" name="Science">
        <title>The B73 maize genome: complexity, diversity, and dynamics.</title>
        <authorList>
            <person name="Schnable P.S."/>
            <person name="Ware D."/>
            <person name="Fulton R.S."/>
            <person name="Stein J.C."/>
            <person name="Wei F."/>
            <person name="Pasternak S."/>
            <person name="Liang C."/>
            <person name="Zhang J."/>
            <person name="Fulton L."/>
            <person name="Graves T.A."/>
            <person name="Minx P."/>
            <person name="Reily A.D."/>
            <person name="Courtney L."/>
            <person name="Kruchowski S.S."/>
            <person name="Tomlinson C."/>
            <person name="Strong C."/>
            <person name="Delehaunty K."/>
            <person name="Fronick C."/>
            <person name="Courtney B."/>
            <person name="Rock S.M."/>
            <person name="Belter E."/>
            <person name="Du F."/>
            <person name="Kim K."/>
            <person name="Abbott R.M."/>
            <person name="Cotton M."/>
            <person name="Levy A."/>
            <person name="Marchetto P."/>
            <person name="Ochoa K."/>
            <person name="Jackson S.M."/>
            <person name="Gillam B."/>
            <person name="Chen W."/>
            <person name="Yan L."/>
            <person name="Higginbotham J."/>
            <person name="Cardenas M."/>
            <person name="Waligorski J."/>
            <person name="Applebaum E."/>
            <person name="Phelps L."/>
            <person name="Falcone J."/>
            <person name="Kanchi K."/>
            <person name="Thane T."/>
            <person name="Scimone A."/>
            <person name="Thane N."/>
            <person name="Henke J."/>
            <person name="Wang T."/>
            <person name="Ruppert J."/>
            <person name="Shah N."/>
            <person name="Rotter K."/>
            <person name="Hodges J."/>
            <person name="Ingenthron E."/>
            <person name="Cordes M."/>
            <person name="Kohlberg S."/>
            <person name="Sgro J."/>
            <person name="Delgado B."/>
            <person name="Mead K."/>
            <person name="Chinwalla A."/>
            <person name="Leonard S."/>
            <person name="Crouse K."/>
            <person name="Collura K."/>
            <person name="Kudrna D."/>
            <person name="Currie J."/>
            <person name="He R."/>
            <person name="Angelova A."/>
            <person name="Rajasekar S."/>
            <person name="Mueller T."/>
            <person name="Lomeli R."/>
            <person name="Scara G."/>
            <person name="Ko A."/>
            <person name="Delaney K."/>
            <person name="Wissotski M."/>
            <person name="Lopez G."/>
            <person name="Campos D."/>
            <person name="Braidotti M."/>
            <person name="Ashley E."/>
            <person name="Golser W."/>
            <person name="Kim H."/>
            <person name="Lee S."/>
            <person name="Lin J."/>
            <person name="Dujmic Z."/>
            <person name="Kim W."/>
            <person name="Talag J."/>
            <person name="Zuccolo A."/>
            <person name="Fan C."/>
            <person name="Sebastian A."/>
            <person name="Kramer M."/>
            <person name="Spiegel L."/>
            <person name="Nascimento L."/>
            <person name="Zutavern T."/>
            <person name="Miller B."/>
            <person name="Ambroise C."/>
            <person name="Muller S."/>
            <person name="Spooner W."/>
            <person name="Narechania A."/>
            <person name="Ren L."/>
            <person name="Wei S."/>
            <person name="Kumari S."/>
            <person name="Faga B."/>
            <person name="Levy M.J."/>
            <person name="McMahan L."/>
            <person name="Van Buren P."/>
            <person name="Vaughn M.W."/>
            <person name="Ying K."/>
            <person name="Yeh C.-T."/>
            <person name="Emrich S.J."/>
            <person name="Jia Y."/>
            <person name="Kalyanaraman A."/>
            <person name="Hsia A.-P."/>
            <person name="Barbazuk W.B."/>
            <person name="Baucom R.S."/>
            <person name="Brutnell T.P."/>
            <person name="Carpita N.C."/>
            <person name="Chaparro C."/>
            <person name="Chia J.-M."/>
            <person name="Deragon J.-M."/>
            <person name="Estill J.C."/>
            <person name="Fu Y."/>
            <person name="Jeddeloh J.A."/>
            <person name="Han Y."/>
            <person name="Lee H."/>
            <person name="Li P."/>
            <person name="Lisch D.R."/>
            <person name="Liu S."/>
            <person name="Liu Z."/>
            <person name="Nagel D.H."/>
            <person name="McCann M.C."/>
            <person name="SanMiguel P."/>
            <person name="Myers A.M."/>
            <person name="Nettleton D."/>
            <person name="Nguyen J."/>
            <person name="Penning B.W."/>
            <person name="Ponnala L."/>
            <person name="Schneider K.L."/>
            <person name="Schwartz D.C."/>
            <person name="Sharma A."/>
            <person name="Soderlund C."/>
            <person name="Springer N.M."/>
            <person name="Sun Q."/>
            <person name="Wang H."/>
            <person name="Waterman M."/>
            <person name="Westerman R."/>
            <person name="Wolfgruber T.K."/>
            <person name="Yang L."/>
            <person name="Yu Y."/>
            <person name="Zhang L."/>
            <person name="Zhou S."/>
            <person name="Zhu Q."/>
            <person name="Bennetzen J.L."/>
            <person name="Dawe R.K."/>
            <person name="Jiang J."/>
            <person name="Jiang N."/>
            <person name="Presting G.G."/>
            <person name="Wessler S.R."/>
            <person name="Aluru S."/>
            <person name="Martienssen R.A."/>
            <person name="Clifton S.W."/>
            <person name="McCombie W.R."/>
            <person name="Wing R.A."/>
            <person name="Wilson R.K."/>
        </authorList>
    </citation>
    <scope>NUCLEOTIDE SEQUENCE [LARGE SCALE GENOMIC DNA]</scope>
    <source>
        <strain evidence="2">cv. B73</strain>
    </source>
</reference>
<evidence type="ECO:0000313" key="1">
    <source>
        <dbReference type="EnsemblPlants" id="Zm00001eb208850_P001"/>
    </source>
</evidence>
<proteinExistence type="predicted"/>
<reference evidence="1" key="2">
    <citation type="submission" date="2019-07" db="EMBL/GenBank/DDBJ databases">
        <authorList>
            <person name="Seetharam A."/>
            <person name="Woodhouse M."/>
            <person name="Cannon E."/>
        </authorList>
    </citation>
    <scope>NUCLEOTIDE SEQUENCE [LARGE SCALE GENOMIC DNA]</scope>
    <source>
        <strain evidence="1">cv. B73</strain>
    </source>
</reference>
<name>A0A804P510_MAIZE</name>
<dbReference type="AlphaFoldDB" id="A0A804P510"/>
<dbReference type="EnsemblPlants" id="Zm00001eb208850_T001">
    <property type="protein sequence ID" value="Zm00001eb208850_P001"/>
    <property type="gene ID" value="Zm00001eb208850"/>
</dbReference>
<reference evidence="1" key="3">
    <citation type="submission" date="2021-05" db="UniProtKB">
        <authorList>
            <consortium name="EnsemblPlants"/>
        </authorList>
    </citation>
    <scope>IDENTIFICATION</scope>
    <source>
        <strain evidence="1">cv. B73</strain>
    </source>
</reference>
<sequence>MCIQRQDLGGEINPSLYHQMNEQLLRVRTEKNEQPNARTLLPSSWAMPSASAVLPVAGGPARSTARPAIFFWRIMSTASPAASRAAAWPTNPAANAIAIPLACSAPIIRKRRGETVRN</sequence>